<organism evidence="1 2">
    <name type="scientific">Edwardsiella hoshinae</name>
    <dbReference type="NCBI Taxonomy" id="93378"/>
    <lineage>
        <taxon>Bacteria</taxon>
        <taxon>Pseudomonadati</taxon>
        <taxon>Pseudomonadota</taxon>
        <taxon>Gammaproteobacteria</taxon>
        <taxon>Enterobacterales</taxon>
        <taxon>Hafniaceae</taxon>
        <taxon>Edwardsiella</taxon>
    </lineage>
</organism>
<reference evidence="1 2" key="1">
    <citation type="submission" date="2016-06" db="EMBL/GenBank/DDBJ databases">
        <title>Complete genome sequence of Edwardsiella hoshinae ATCC 35051.</title>
        <authorList>
            <person name="Reichley S.R."/>
            <person name="Waldbieser G.C."/>
            <person name="Lawrence M.L."/>
            <person name="Griffin M.J."/>
        </authorList>
    </citation>
    <scope>NUCLEOTIDE SEQUENCE [LARGE SCALE GENOMIC DNA]</scope>
    <source>
        <strain evidence="1 2">ATCC 35051</strain>
    </source>
</reference>
<name>A0ABN4SUY4_9GAMM</name>
<dbReference type="EMBL" id="CP016043">
    <property type="protein sequence ID" value="AOV96609.1"/>
    <property type="molecule type" value="Genomic_DNA"/>
</dbReference>
<protein>
    <submittedName>
        <fullName evidence="1">Uncharacterized protein</fullName>
    </submittedName>
</protein>
<sequence length="72" mass="8156">MRTALYTQEQDIARHSAMSANTPRGLAGLYERVIDNSYARMTMLNQNLTADAPSMPRTSTHQDNLIIYQVIK</sequence>
<gene>
    <name evidence="1" type="ORF">A9798_06335</name>
</gene>
<dbReference type="Proteomes" id="UP000175893">
    <property type="component" value="Chromosome"/>
</dbReference>
<keyword evidence="2" id="KW-1185">Reference proteome</keyword>
<evidence type="ECO:0000313" key="1">
    <source>
        <dbReference type="EMBL" id="AOV96609.1"/>
    </source>
</evidence>
<proteinExistence type="predicted"/>
<accession>A0ABN4SUY4</accession>
<evidence type="ECO:0000313" key="2">
    <source>
        <dbReference type="Proteomes" id="UP000175893"/>
    </source>
</evidence>